<evidence type="ECO:0000313" key="2">
    <source>
        <dbReference type="Proteomes" id="UP000060071"/>
    </source>
</evidence>
<accession>A0ABM5X2E0</accession>
<name>A0ABM5X2E0_9DEIO</name>
<keyword evidence="2" id="KW-1185">Reference proteome</keyword>
<gene>
    <name evidence="1" type="ORF">AUC44_02220</name>
</gene>
<evidence type="ECO:0000313" key="1">
    <source>
        <dbReference type="EMBL" id="ALW87855.1"/>
    </source>
</evidence>
<dbReference type="Proteomes" id="UP000060071">
    <property type="component" value="Chromosome"/>
</dbReference>
<reference evidence="1 2" key="1">
    <citation type="submission" date="2015-12" db="EMBL/GenBank/DDBJ databases">
        <authorList>
            <person name="Kim M.K."/>
            <person name="Srinivasan S."/>
            <person name="Lee J.-J."/>
            <person name="Kim K."/>
        </authorList>
    </citation>
    <scope>NUCLEOTIDE SEQUENCE [LARGE SCALE GENOMIC DNA]</scope>
    <source>
        <strain evidence="1 2">BM2</strain>
    </source>
</reference>
<sequence length="390" mass="42604">MSKTLLLKMQLAEAKGEIPTGTAQAATDAVIVEAGTRAFYQGYHGAQNVADAYTAVRAERATLSDAQVEAQVESLADEFIDSIGPLMAAQRLTDTHTTSDLPLALANLRQRTLLPAYQGPISNWRSFARVITVPDFKTIRTMRLSEMGELALRPEKEDVQYATFSEAEGGYRVANYEKALAYTWEMSQNDEVGVFTRGLESLGRGAGRTEAIVVFKAILDGLSSGKITVAGDGSGAPTIDTIKKLRAKFAARTFKDGDGNDLEYGVDITDIIFGTANRDAFNLANTQEYEDARSGRTPNILRGAFTLHLERLWSRVFGQDYVAFDRMVDWLEVAFLEGFAGGPLTYTEMPTTREYQDQGSFRNHSFAVKVGHVLGARVVDPNGAVLVQGS</sequence>
<dbReference type="EMBL" id="CP013910">
    <property type="protein sequence ID" value="ALW87855.1"/>
    <property type="molecule type" value="Genomic_DNA"/>
</dbReference>
<proteinExistence type="predicted"/>
<protein>
    <recommendedName>
        <fullName evidence="3">Phage major capsid protein</fullName>
    </recommendedName>
</protein>
<dbReference type="Pfam" id="PF25209">
    <property type="entry name" value="Phage_capsid_4"/>
    <property type="match status" value="1"/>
</dbReference>
<organism evidence="1 2">
    <name type="scientific">Deinococcus actinosclerus</name>
    <dbReference type="NCBI Taxonomy" id="1768108"/>
    <lineage>
        <taxon>Bacteria</taxon>
        <taxon>Thermotogati</taxon>
        <taxon>Deinococcota</taxon>
        <taxon>Deinococci</taxon>
        <taxon>Deinococcales</taxon>
        <taxon>Deinococcaceae</taxon>
        <taxon>Deinococcus</taxon>
    </lineage>
</organism>
<evidence type="ECO:0008006" key="3">
    <source>
        <dbReference type="Google" id="ProtNLM"/>
    </source>
</evidence>
<dbReference type="RefSeq" id="WP_062157200.1">
    <property type="nucleotide sequence ID" value="NZ_CP013910.1"/>
</dbReference>